<sequence>MGVRFLKVAAVYFVFGVLLGLTMGITQNFSFTSVHAHLNLLGWVSMALFGVIYLLFPVAGESKLATVHFWLHNLGLPLMQGTLFIMLLTSSHTIVGLTIVGSIMVVVGAVLFMVNVFQNVNLNK</sequence>
<feature type="transmembrane region" description="Helical" evidence="1">
    <location>
        <begin position="94"/>
        <end position="117"/>
    </location>
</feature>
<name>A0ABV9DLJ3_9BACI</name>
<evidence type="ECO:0000313" key="2">
    <source>
        <dbReference type="EMBL" id="MFC4559026.1"/>
    </source>
</evidence>
<keyword evidence="1" id="KW-1133">Transmembrane helix</keyword>
<dbReference type="Gene3D" id="1.20.210.10">
    <property type="entry name" value="Cytochrome c oxidase-like, subunit I domain"/>
    <property type="match status" value="1"/>
</dbReference>
<feature type="transmembrane region" description="Helical" evidence="1">
    <location>
        <begin position="70"/>
        <end position="88"/>
    </location>
</feature>
<keyword evidence="1" id="KW-0812">Transmembrane</keyword>
<dbReference type="SUPFAM" id="SSF81442">
    <property type="entry name" value="Cytochrome c oxidase subunit I-like"/>
    <property type="match status" value="1"/>
</dbReference>
<keyword evidence="1" id="KW-0472">Membrane</keyword>
<evidence type="ECO:0000256" key="1">
    <source>
        <dbReference type="SAM" id="Phobius"/>
    </source>
</evidence>
<comment type="caution">
    <text evidence="2">The sequence shown here is derived from an EMBL/GenBank/DDBJ whole genome shotgun (WGS) entry which is preliminary data.</text>
</comment>
<dbReference type="InterPro" id="IPR036927">
    <property type="entry name" value="Cyt_c_oxase-like_su1_sf"/>
</dbReference>
<gene>
    <name evidence="2" type="ORF">ACFO3D_12565</name>
</gene>
<proteinExistence type="predicted"/>
<organism evidence="2 3">
    <name type="scientific">Virgibacillus kekensis</name>
    <dbReference type="NCBI Taxonomy" id="202261"/>
    <lineage>
        <taxon>Bacteria</taxon>
        <taxon>Bacillati</taxon>
        <taxon>Bacillota</taxon>
        <taxon>Bacilli</taxon>
        <taxon>Bacillales</taxon>
        <taxon>Bacillaceae</taxon>
        <taxon>Virgibacillus</taxon>
    </lineage>
</organism>
<keyword evidence="3" id="KW-1185">Reference proteome</keyword>
<feature type="transmembrane region" description="Helical" evidence="1">
    <location>
        <begin position="40"/>
        <end position="58"/>
    </location>
</feature>
<evidence type="ECO:0000313" key="3">
    <source>
        <dbReference type="Proteomes" id="UP001595989"/>
    </source>
</evidence>
<dbReference type="RefSeq" id="WP_390296464.1">
    <property type="nucleotide sequence ID" value="NZ_JBHSFU010000007.1"/>
</dbReference>
<protein>
    <submittedName>
        <fullName evidence="2">Cytochrome-c oxidase</fullName>
    </submittedName>
</protein>
<dbReference type="EMBL" id="JBHSFU010000007">
    <property type="protein sequence ID" value="MFC4559026.1"/>
    <property type="molecule type" value="Genomic_DNA"/>
</dbReference>
<reference evidence="3" key="1">
    <citation type="journal article" date="2019" name="Int. J. Syst. Evol. Microbiol.">
        <title>The Global Catalogue of Microorganisms (GCM) 10K type strain sequencing project: providing services to taxonomists for standard genome sequencing and annotation.</title>
        <authorList>
            <consortium name="The Broad Institute Genomics Platform"/>
            <consortium name="The Broad Institute Genome Sequencing Center for Infectious Disease"/>
            <person name="Wu L."/>
            <person name="Ma J."/>
        </authorList>
    </citation>
    <scope>NUCLEOTIDE SEQUENCE [LARGE SCALE GENOMIC DNA]</scope>
    <source>
        <strain evidence="3">CGMCC 4.7426</strain>
    </source>
</reference>
<dbReference type="Proteomes" id="UP001595989">
    <property type="component" value="Unassembled WGS sequence"/>
</dbReference>
<accession>A0ABV9DLJ3</accession>